<protein>
    <submittedName>
        <fullName evidence="2">Uncharacterized protein</fullName>
    </submittedName>
</protein>
<accession>A0A2S6HKM3</accession>
<proteinExistence type="predicted"/>
<dbReference type="AlphaFoldDB" id="A0A2S6HKM3"/>
<comment type="caution">
    <text evidence="2">The sequence shown here is derived from an EMBL/GenBank/DDBJ whole genome shotgun (WGS) entry which is preliminary data.</text>
</comment>
<reference evidence="2 3" key="1">
    <citation type="submission" date="2018-02" db="EMBL/GenBank/DDBJ databases">
        <title>Subsurface microbial communities from deep shales in Ohio and West Virginia, USA.</title>
        <authorList>
            <person name="Wrighton K."/>
        </authorList>
    </citation>
    <scope>NUCLEOTIDE SEQUENCE [LARGE SCALE GENOMIC DNA]</scope>
    <source>
        <strain evidence="2 3">OWC-DMM</strain>
    </source>
</reference>
<evidence type="ECO:0000256" key="1">
    <source>
        <dbReference type="SAM" id="MobiDB-lite"/>
    </source>
</evidence>
<feature type="region of interest" description="Disordered" evidence="1">
    <location>
        <begin position="1"/>
        <end position="30"/>
    </location>
</feature>
<gene>
    <name evidence="2" type="ORF">B0F87_101412</name>
</gene>
<evidence type="ECO:0000313" key="3">
    <source>
        <dbReference type="Proteomes" id="UP000240010"/>
    </source>
</evidence>
<name>A0A2S6HKM3_9GAMM</name>
<sequence length="75" mass="8530">MMGAGYRGTKFKVQGERRKAKKPGPDGEYPLVPKLQLGNAVLEAPASRNIESWSFLNWVPKLELGNQRKYLLFPR</sequence>
<dbReference type="Proteomes" id="UP000240010">
    <property type="component" value="Unassembled WGS sequence"/>
</dbReference>
<evidence type="ECO:0000313" key="2">
    <source>
        <dbReference type="EMBL" id="PPK78030.1"/>
    </source>
</evidence>
<dbReference type="EMBL" id="PTIZ01000001">
    <property type="protein sequence ID" value="PPK78030.1"/>
    <property type="molecule type" value="Genomic_DNA"/>
</dbReference>
<organism evidence="2 3">
    <name type="scientific">Methylobacter tundripaludum</name>
    <dbReference type="NCBI Taxonomy" id="173365"/>
    <lineage>
        <taxon>Bacteria</taxon>
        <taxon>Pseudomonadati</taxon>
        <taxon>Pseudomonadota</taxon>
        <taxon>Gammaproteobacteria</taxon>
        <taxon>Methylococcales</taxon>
        <taxon>Methylococcaceae</taxon>
        <taxon>Methylobacter</taxon>
    </lineage>
</organism>